<gene>
    <name evidence="3" type="ORF">EHQ17_15105</name>
</gene>
<dbReference type="GO" id="GO:0004493">
    <property type="term" value="F:methylmalonyl-CoA epimerase activity"/>
    <property type="evidence" value="ECO:0007669"/>
    <property type="project" value="TreeGrafter"/>
</dbReference>
<dbReference type="EMBL" id="RQFA01000066">
    <property type="protein sequence ID" value="TGK31042.1"/>
    <property type="molecule type" value="Genomic_DNA"/>
</dbReference>
<evidence type="ECO:0000259" key="2">
    <source>
        <dbReference type="PROSITE" id="PS51819"/>
    </source>
</evidence>
<dbReference type="PANTHER" id="PTHR43048:SF5">
    <property type="entry name" value="BLR5325 PROTEIN"/>
    <property type="match status" value="1"/>
</dbReference>
<dbReference type="InterPro" id="IPR051785">
    <property type="entry name" value="MMCE/EMCE_epimerase"/>
</dbReference>
<dbReference type="Gene3D" id="3.10.180.10">
    <property type="entry name" value="2,3-Dihydroxybiphenyl 1,2-Dioxygenase, domain 1"/>
    <property type="match status" value="1"/>
</dbReference>
<dbReference type="Proteomes" id="UP000298277">
    <property type="component" value="Unassembled WGS sequence"/>
</dbReference>
<evidence type="ECO:0000256" key="1">
    <source>
        <dbReference type="ARBA" id="ARBA00022723"/>
    </source>
</evidence>
<name>A0A5F1Y839_9LEPT</name>
<dbReference type="InterPro" id="IPR029068">
    <property type="entry name" value="Glyas_Bleomycin-R_OHBP_Dase"/>
</dbReference>
<dbReference type="GO" id="GO:0046872">
    <property type="term" value="F:metal ion binding"/>
    <property type="evidence" value="ECO:0007669"/>
    <property type="project" value="UniProtKB-KW"/>
</dbReference>
<dbReference type="SUPFAM" id="SSF54593">
    <property type="entry name" value="Glyoxalase/Bleomycin resistance protein/Dihydroxybiphenyl dioxygenase"/>
    <property type="match status" value="1"/>
</dbReference>
<reference evidence="3" key="1">
    <citation type="journal article" date="2019" name="PLoS Negl. Trop. Dis.">
        <title>Revisiting the worldwide diversity of Leptospira species in the environment.</title>
        <authorList>
            <person name="Vincent A.T."/>
            <person name="Schiettekatte O."/>
            <person name="Bourhy P."/>
            <person name="Veyrier F.J."/>
            <person name="Picardeau M."/>
        </authorList>
    </citation>
    <scope>NUCLEOTIDE SEQUENCE [LARGE SCALE GENOMIC DNA]</scope>
    <source>
        <strain evidence="3">201800299</strain>
    </source>
</reference>
<dbReference type="InterPro" id="IPR037523">
    <property type="entry name" value="VOC_core"/>
</dbReference>
<comment type="caution">
    <text evidence="3">The sequence shown here is derived from an EMBL/GenBank/DDBJ whole genome shotgun (WGS) entry which is preliminary data.</text>
</comment>
<proteinExistence type="predicted"/>
<dbReference type="GO" id="GO:0046491">
    <property type="term" value="P:L-methylmalonyl-CoA metabolic process"/>
    <property type="evidence" value="ECO:0007669"/>
    <property type="project" value="TreeGrafter"/>
</dbReference>
<dbReference type="OrthoDB" id="9795618at2"/>
<dbReference type="PROSITE" id="PS51819">
    <property type="entry name" value="VOC"/>
    <property type="match status" value="1"/>
</dbReference>
<feature type="domain" description="VOC" evidence="2">
    <location>
        <begin position="5"/>
        <end position="144"/>
    </location>
</feature>
<accession>A0A5F1Y839</accession>
<organism evidence="3 4">
    <name type="scientific">Leptospira gomenensis</name>
    <dbReference type="NCBI Taxonomy" id="2484974"/>
    <lineage>
        <taxon>Bacteria</taxon>
        <taxon>Pseudomonadati</taxon>
        <taxon>Spirochaetota</taxon>
        <taxon>Spirochaetia</taxon>
        <taxon>Leptospirales</taxon>
        <taxon>Leptospiraceae</taxon>
        <taxon>Leptospira</taxon>
    </lineage>
</organism>
<dbReference type="RefSeq" id="WP_135590548.1">
    <property type="nucleotide sequence ID" value="NZ_RQEZ01000048.1"/>
</dbReference>
<dbReference type="AlphaFoldDB" id="A0A5F1Y839"/>
<dbReference type="Pfam" id="PF13669">
    <property type="entry name" value="Glyoxalase_4"/>
    <property type="match status" value="1"/>
</dbReference>
<evidence type="ECO:0000313" key="4">
    <source>
        <dbReference type="Proteomes" id="UP000298277"/>
    </source>
</evidence>
<dbReference type="CDD" id="cd08353">
    <property type="entry name" value="VOC_like"/>
    <property type="match status" value="1"/>
</dbReference>
<sequence>MKLKRMDNVGIVVEDLTATIAFFAELGLELEGETRVEGSWADHVVGLSGIQVDIAMMRTPDGKSRLELMKFLKPKAIQTEPANAPANALGIRRIMFAVEDIEEVIARLKTHGAQLIGRLERYEDSYLLCYLRSPEGFIVALAEELR</sequence>
<protein>
    <submittedName>
        <fullName evidence="3">VOC family protein</fullName>
    </submittedName>
</protein>
<dbReference type="PANTHER" id="PTHR43048">
    <property type="entry name" value="METHYLMALONYL-COA EPIMERASE"/>
    <property type="match status" value="1"/>
</dbReference>
<keyword evidence="1" id="KW-0479">Metal-binding</keyword>
<keyword evidence="4" id="KW-1185">Reference proteome</keyword>
<evidence type="ECO:0000313" key="3">
    <source>
        <dbReference type="EMBL" id="TGK31042.1"/>
    </source>
</evidence>